<accession>A0A8H4LZQ8</accession>
<reference evidence="3" key="1">
    <citation type="journal article" date="2020" name="bioRxiv">
        <title>Genomic and phenotypic heterogeneity of clinical isolates of the human pathogens Aspergillus fumigatus, Aspergillus lentulus and Aspergillus fumigatiaffinis.</title>
        <authorList>
            <person name="dos Santos R.A.C."/>
            <person name="Steenwyk J.L."/>
            <person name="Rivero-Menendez O."/>
            <person name="Mead M.E."/>
            <person name="Silva L.P."/>
            <person name="Bastos R.W."/>
            <person name="Alastruey-Izquierdo A."/>
            <person name="Goldman G.H."/>
            <person name="Rokas A."/>
        </authorList>
    </citation>
    <scope>NUCLEOTIDE SEQUENCE</scope>
    <source>
        <strain evidence="3">CNM-CM6805</strain>
    </source>
</reference>
<dbReference type="AlphaFoldDB" id="A0A8H4LZQ8"/>
<dbReference type="InterPro" id="IPR027417">
    <property type="entry name" value="P-loop_NTPase"/>
</dbReference>
<reference evidence="3" key="2">
    <citation type="submission" date="2020-04" db="EMBL/GenBank/DDBJ databases">
        <authorList>
            <person name="Santos R.A.C."/>
            <person name="Steenwyk J.L."/>
            <person name="Rivero-Menendez O."/>
            <person name="Mead M.E."/>
            <person name="Silva L.P."/>
            <person name="Bastos R.W."/>
            <person name="Alastruey-Izquierdo A."/>
            <person name="Goldman G.H."/>
            <person name="Rokas A."/>
        </authorList>
    </citation>
    <scope>NUCLEOTIDE SEQUENCE</scope>
    <source>
        <strain evidence="3">CNM-CM6805</strain>
    </source>
</reference>
<proteinExistence type="predicted"/>
<feature type="region of interest" description="Disordered" evidence="1">
    <location>
        <begin position="20"/>
        <end position="55"/>
    </location>
</feature>
<evidence type="ECO:0000256" key="1">
    <source>
        <dbReference type="SAM" id="MobiDB-lite"/>
    </source>
</evidence>
<name>A0A8H4LZQ8_9EURO</name>
<dbReference type="OrthoDB" id="6500128at2759"/>
<feature type="compositionally biased region" description="Basic residues" evidence="1">
    <location>
        <begin position="38"/>
        <end position="49"/>
    </location>
</feature>
<evidence type="ECO:0000256" key="2">
    <source>
        <dbReference type="SAM" id="SignalP"/>
    </source>
</evidence>
<dbReference type="EMBL" id="JAAAPX010000137">
    <property type="protein sequence ID" value="KAF4229159.1"/>
    <property type="molecule type" value="Genomic_DNA"/>
</dbReference>
<dbReference type="Proteomes" id="UP000653565">
    <property type="component" value="Unassembled WGS sequence"/>
</dbReference>
<evidence type="ECO:0000313" key="4">
    <source>
        <dbReference type="Proteomes" id="UP000653565"/>
    </source>
</evidence>
<dbReference type="SUPFAM" id="SSF52540">
    <property type="entry name" value="P-loop containing nucleoside triphosphate hydrolases"/>
    <property type="match status" value="1"/>
</dbReference>
<feature type="chain" id="PRO_5044155352" evidence="2">
    <location>
        <begin position="22"/>
        <end position="134"/>
    </location>
</feature>
<dbReference type="Gene3D" id="3.40.50.300">
    <property type="entry name" value="P-loop containing nucleotide triphosphate hydrolases"/>
    <property type="match status" value="1"/>
</dbReference>
<evidence type="ECO:0000313" key="3">
    <source>
        <dbReference type="EMBL" id="KAF4229159.1"/>
    </source>
</evidence>
<organism evidence="3 4">
    <name type="scientific">Aspergillus fumigatiaffinis</name>
    <dbReference type="NCBI Taxonomy" id="340414"/>
    <lineage>
        <taxon>Eukaryota</taxon>
        <taxon>Fungi</taxon>
        <taxon>Dikarya</taxon>
        <taxon>Ascomycota</taxon>
        <taxon>Pezizomycotina</taxon>
        <taxon>Eurotiomycetes</taxon>
        <taxon>Eurotiomycetidae</taxon>
        <taxon>Eurotiales</taxon>
        <taxon>Aspergillaceae</taxon>
        <taxon>Aspergillus</taxon>
        <taxon>Aspergillus subgen. Fumigati</taxon>
    </lineage>
</organism>
<comment type="caution">
    <text evidence="3">The sequence shown here is derived from an EMBL/GenBank/DDBJ whole genome shotgun (WGS) entry which is preliminary data.</text>
</comment>
<keyword evidence="4" id="KW-1185">Reference proteome</keyword>
<gene>
    <name evidence="3" type="ORF">CNMCM6805_001611</name>
</gene>
<feature type="signal peptide" evidence="2">
    <location>
        <begin position="1"/>
        <end position="21"/>
    </location>
</feature>
<keyword evidence="2" id="KW-0732">Signal</keyword>
<protein>
    <submittedName>
        <fullName evidence="3">Uncharacterized protein</fullName>
    </submittedName>
</protein>
<sequence length="134" mass="14647">MELSLMLFNTTAELLISVAQSSPPPTPHLTSGTSGASARHRLRPNRRASNRGPSGIDVSLTDDHFNVGQKRLLFLARAKVRAGSILILAKVTTSVDWETNQLVQKISRERVARARSSQFISGLYNASNLYMAAI</sequence>